<dbReference type="CDD" id="cd02980">
    <property type="entry name" value="TRX_Fd_family"/>
    <property type="match status" value="1"/>
</dbReference>
<dbReference type="SUPFAM" id="SSF54862">
    <property type="entry name" value="4Fe-4S ferredoxins"/>
    <property type="match status" value="1"/>
</dbReference>
<dbReference type="SUPFAM" id="SSF142019">
    <property type="entry name" value="Nqo1 FMN-binding domain-like"/>
    <property type="match status" value="1"/>
</dbReference>
<dbReference type="SUPFAM" id="SSF142984">
    <property type="entry name" value="Nqo1 middle domain-like"/>
    <property type="match status" value="1"/>
</dbReference>
<keyword evidence="2" id="KW-0004">4Fe-4S</keyword>
<dbReference type="PANTHER" id="PTHR43578">
    <property type="entry name" value="NADH-QUINONE OXIDOREDUCTASE SUBUNIT F"/>
    <property type="match status" value="1"/>
</dbReference>
<dbReference type="InterPro" id="IPR019575">
    <property type="entry name" value="Nuop51_4Fe4S-bd"/>
</dbReference>
<dbReference type="GO" id="GO:0010181">
    <property type="term" value="F:FMN binding"/>
    <property type="evidence" value="ECO:0007669"/>
    <property type="project" value="InterPro"/>
</dbReference>
<evidence type="ECO:0000313" key="8">
    <source>
        <dbReference type="Proteomes" id="UP000262325"/>
    </source>
</evidence>
<dbReference type="InterPro" id="IPR011538">
    <property type="entry name" value="Nuo51_FMN-bd"/>
</dbReference>
<accession>A0A3D5Q8S5</accession>
<dbReference type="Gene3D" id="3.30.70.20">
    <property type="match status" value="1"/>
</dbReference>
<proteinExistence type="inferred from homology"/>
<dbReference type="Pfam" id="PF12838">
    <property type="entry name" value="Fer4_7"/>
    <property type="match status" value="1"/>
</dbReference>
<dbReference type="PROSITE" id="PS00198">
    <property type="entry name" value="4FE4S_FER_1"/>
    <property type="match status" value="2"/>
</dbReference>
<dbReference type="PROSITE" id="PS00645">
    <property type="entry name" value="COMPLEX1_51K_2"/>
    <property type="match status" value="1"/>
</dbReference>
<dbReference type="SUPFAM" id="SSF52833">
    <property type="entry name" value="Thioredoxin-like"/>
    <property type="match status" value="1"/>
</dbReference>
<comment type="similarity">
    <text evidence="1">Belongs to the complex I 51 kDa subunit family.</text>
</comment>
<dbReference type="Gene3D" id="3.40.30.10">
    <property type="entry name" value="Glutaredoxin"/>
    <property type="match status" value="1"/>
</dbReference>
<organism evidence="7 8">
    <name type="scientific">Flexistipes sinusarabici</name>
    <dbReference type="NCBI Taxonomy" id="2352"/>
    <lineage>
        <taxon>Bacteria</taxon>
        <taxon>Pseudomonadati</taxon>
        <taxon>Deferribacterota</taxon>
        <taxon>Deferribacteres</taxon>
        <taxon>Deferribacterales</taxon>
        <taxon>Flexistipitaceae</taxon>
        <taxon>Flexistipes</taxon>
    </lineage>
</organism>
<dbReference type="RefSeq" id="WP_013885408.1">
    <property type="nucleotide sequence ID" value="NZ_JAAZVV010000001.1"/>
</dbReference>
<reference evidence="7 8" key="1">
    <citation type="journal article" date="2018" name="Nat. Biotechnol.">
        <title>A standardized bacterial taxonomy based on genome phylogeny substantially revises the tree of life.</title>
        <authorList>
            <person name="Parks D.H."/>
            <person name="Chuvochina M."/>
            <person name="Waite D.W."/>
            <person name="Rinke C."/>
            <person name="Skarshewski A."/>
            <person name="Chaumeil P.A."/>
            <person name="Hugenholtz P."/>
        </authorList>
    </citation>
    <scope>NUCLEOTIDE SEQUENCE [LARGE SCALE GENOMIC DNA]</scope>
    <source>
        <strain evidence="7">UBA8672</strain>
    </source>
</reference>
<dbReference type="InterPro" id="IPR017896">
    <property type="entry name" value="4Fe4S_Fe-S-bd"/>
</dbReference>
<evidence type="ECO:0000256" key="5">
    <source>
        <dbReference type="ARBA" id="ARBA00023014"/>
    </source>
</evidence>
<dbReference type="InterPro" id="IPR037225">
    <property type="entry name" value="Nuo51_FMN-bd_sf"/>
</dbReference>
<dbReference type="PANTHER" id="PTHR43578:SF3">
    <property type="entry name" value="NADH-QUINONE OXIDOREDUCTASE SUBUNIT F"/>
    <property type="match status" value="1"/>
</dbReference>
<feature type="domain" description="4Fe-4S ferredoxin-type" evidence="6">
    <location>
        <begin position="541"/>
        <end position="570"/>
    </location>
</feature>
<evidence type="ECO:0000256" key="2">
    <source>
        <dbReference type="ARBA" id="ARBA00022485"/>
    </source>
</evidence>
<dbReference type="GO" id="GO:0008137">
    <property type="term" value="F:NADH dehydrogenase (ubiquinone) activity"/>
    <property type="evidence" value="ECO:0007669"/>
    <property type="project" value="InterPro"/>
</dbReference>
<evidence type="ECO:0000313" key="7">
    <source>
        <dbReference type="EMBL" id="HCW92265.1"/>
    </source>
</evidence>
<dbReference type="InterPro" id="IPR019554">
    <property type="entry name" value="Soluble_ligand-bd"/>
</dbReference>
<dbReference type="InterPro" id="IPR036249">
    <property type="entry name" value="Thioredoxin-like_sf"/>
</dbReference>
<dbReference type="FunFam" id="3.40.50.11540:FF:000001">
    <property type="entry name" value="NADH dehydrogenase [ubiquinone] flavoprotein 1, mitochondrial"/>
    <property type="match status" value="1"/>
</dbReference>
<evidence type="ECO:0000256" key="4">
    <source>
        <dbReference type="ARBA" id="ARBA00023004"/>
    </source>
</evidence>
<dbReference type="GO" id="GO:0046872">
    <property type="term" value="F:metal ion binding"/>
    <property type="evidence" value="ECO:0007669"/>
    <property type="project" value="UniProtKB-KW"/>
</dbReference>
<name>A0A3D5Q8S5_FLESI</name>
<keyword evidence="4" id="KW-0408">Iron</keyword>
<dbReference type="GO" id="GO:0051539">
    <property type="term" value="F:4 iron, 4 sulfur cluster binding"/>
    <property type="evidence" value="ECO:0007669"/>
    <property type="project" value="UniProtKB-KW"/>
</dbReference>
<gene>
    <name evidence="7" type="ORF">DHM44_01120</name>
</gene>
<sequence length="596" mass="65477">MSAVKSDIIEVHICTGTAGVASGAYEVMDAFNEVFKSKNVPAIVKERECKVKQTGCRGLCERDVLVDIYLPGEEAATYEHVTPDMVQTIVDEHIGEGEPVKKWAAKKSYYDFYRLQKRYVLKDCGVVDPEDIDDYIQLGGYEAIKKVVNEMSPEDVIEEVKKANLRGRGGGGFPSGLKWTFCRKSPGDHKYLVCNADEGDPGAFMDRSIIEGNPHDVIEGMLIAAYAIGCNEGYIYCRAEYPLAIARVKKALRVAEERGYLGDNILGTNFSFKLHLKEGAGAFVCGEETALLASIEGERGMPRPRPPFPAVKGLWQKPTNVNNVETFANLPMIILNGADWYTTIGTEKSKGTKIFALSGKVKSTGLVEVPMGITVKELIYDVGGGIPKKRKFKAVQMGGPSGGCLPEDLLDTPIDYDSLTAAGAMMGSGGVVVMDETNCMVNIAKFFLTFTQRESCGKCIPCRVGTKTMLDILERISDGKGREGDIELLESLAEDIKVSSLCGLGQTAPNPVLTTIRYFRDEYEAHIYDQKCPARECPELIEFVVIDEKCKKCGICYKVCPVDAISWEKGKVAYIDKDKCVKCRECIVNCPFNAID</sequence>
<protein>
    <submittedName>
        <fullName evidence="7">NADH-quinone oxidoreductase subunit NuoF</fullName>
    </submittedName>
</protein>
<dbReference type="AlphaFoldDB" id="A0A3D5Q8S5"/>
<comment type="caution">
    <text evidence="7">The sequence shown here is derived from an EMBL/GenBank/DDBJ whole genome shotgun (WGS) entry which is preliminary data.</text>
</comment>
<dbReference type="InterPro" id="IPR001949">
    <property type="entry name" value="NADH-UbQ_OxRdtase_51kDa_CS"/>
</dbReference>
<dbReference type="InterPro" id="IPR037207">
    <property type="entry name" value="Nuop51_4Fe4S-bd_sf"/>
</dbReference>
<evidence type="ECO:0000256" key="3">
    <source>
        <dbReference type="ARBA" id="ARBA00022723"/>
    </source>
</evidence>
<keyword evidence="5" id="KW-0411">Iron-sulfur</keyword>
<dbReference type="PROSITE" id="PS51379">
    <property type="entry name" value="4FE4S_FER_2"/>
    <property type="match status" value="2"/>
</dbReference>
<dbReference type="SUPFAM" id="SSF140490">
    <property type="entry name" value="Nqo1C-terminal domain-like"/>
    <property type="match status" value="1"/>
</dbReference>
<dbReference type="Gene3D" id="6.10.250.1450">
    <property type="match status" value="1"/>
</dbReference>
<dbReference type="Gene3D" id="3.10.20.600">
    <property type="match status" value="1"/>
</dbReference>
<dbReference type="SMART" id="SM00928">
    <property type="entry name" value="NADH_4Fe-4S"/>
    <property type="match status" value="1"/>
</dbReference>
<keyword evidence="3" id="KW-0479">Metal-binding</keyword>
<dbReference type="Pfam" id="PF01512">
    <property type="entry name" value="Complex1_51K"/>
    <property type="match status" value="1"/>
</dbReference>
<dbReference type="InterPro" id="IPR017900">
    <property type="entry name" value="4Fe4S_Fe_S_CS"/>
</dbReference>
<dbReference type="Proteomes" id="UP000262325">
    <property type="component" value="Unassembled WGS sequence"/>
</dbReference>
<dbReference type="Pfam" id="PF10531">
    <property type="entry name" value="SLBB"/>
    <property type="match status" value="1"/>
</dbReference>
<evidence type="ECO:0000259" key="6">
    <source>
        <dbReference type="PROSITE" id="PS51379"/>
    </source>
</evidence>
<dbReference type="OMA" id="CTMDYDS"/>
<dbReference type="FunFam" id="1.20.1440.230:FF:000001">
    <property type="entry name" value="Mitochondrial NADH dehydrogenase flavoprotein 1"/>
    <property type="match status" value="1"/>
</dbReference>
<feature type="domain" description="4Fe-4S ferredoxin-type" evidence="6">
    <location>
        <begin position="571"/>
        <end position="596"/>
    </location>
</feature>
<dbReference type="Pfam" id="PF10589">
    <property type="entry name" value="NADH_4Fe-4S"/>
    <property type="match status" value="1"/>
</dbReference>
<dbReference type="NCBIfam" id="NF010120">
    <property type="entry name" value="PRK13596.1"/>
    <property type="match status" value="1"/>
</dbReference>
<dbReference type="Gene3D" id="1.20.1440.230">
    <property type="entry name" value="NADH-ubiquinone oxidoreductase 51kDa subunit, iron-sulphur binding domain"/>
    <property type="match status" value="1"/>
</dbReference>
<evidence type="ECO:0000256" key="1">
    <source>
        <dbReference type="ARBA" id="ARBA00007523"/>
    </source>
</evidence>
<dbReference type="EMBL" id="DPPF01000022">
    <property type="protein sequence ID" value="HCW92265.1"/>
    <property type="molecule type" value="Genomic_DNA"/>
</dbReference>
<dbReference type="Gene3D" id="3.40.50.11540">
    <property type="entry name" value="NADH-ubiquinone oxidoreductase 51kDa subunit"/>
    <property type="match status" value="1"/>
</dbReference>